<evidence type="ECO:0000256" key="1">
    <source>
        <dbReference type="SAM" id="SignalP"/>
    </source>
</evidence>
<organism evidence="3 4">
    <name type="scientific">Pseudolysobacter antarcticus</name>
    <dbReference type="NCBI Taxonomy" id="2511995"/>
    <lineage>
        <taxon>Bacteria</taxon>
        <taxon>Pseudomonadati</taxon>
        <taxon>Pseudomonadota</taxon>
        <taxon>Gammaproteobacteria</taxon>
        <taxon>Lysobacterales</taxon>
        <taxon>Rhodanobacteraceae</taxon>
        <taxon>Pseudolysobacter</taxon>
    </lineage>
</organism>
<sequence>MKATWRILSSAAALLMLCGCLGITKKHEPSTVYAPTLAHSTAASGAPLAWQLLVDVPSAVDPLDGTRIVVMPQPGIVQFYKDVRWRERMPVLLQSMLLQGFQESGRLLGASSLSTGLRGDYALHLDLGDFQAEYRGATNPTVVIRLNAQLTQNASNRVIAARSFSWEQPSGEIAIGTVVATFEQGLNNVLPQVVEWTLKSGEADWQSINAKTR</sequence>
<evidence type="ECO:0000313" key="3">
    <source>
        <dbReference type="EMBL" id="QBB71832.1"/>
    </source>
</evidence>
<dbReference type="Proteomes" id="UP000291562">
    <property type="component" value="Chromosome"/>
</dbReference>
<keyword evidence="4" id="KW-1185">Reference proteome</keyword>
<feature type="signal peptide" evidence="1">
    <location>
        <begin position="1"/>
        <end position="22"/>
    </location>
</feature>
<dbReference type="OrthoDB" id="5795476at2"/>
<name>A0A411HMX7_9GAMM</name>
<dbReference type="KEGG" id="xbc:ELE36_16530"/>
<evidence type="ECO:0000313" key="4">
    <source>
        <dbReference type="Proteomes" id="UP000291562"/>
    </source>
</evidence>
<dbReference type="InterPro" id="IPR005586">
    <property type="entry name" value="ABC_trans_aux"/>
</dbReference>
<evidence type="ECO:0000259" key="2">
    <source>
        <dbReference type="Pfam" id="PF03886"/>
    </source>
</evidence>
<keyword evidence="1" id="KW-0732">Signal</keyword>
<dbReference type="RefSeq" id="WP_129835225.1">
    <property type="nucleotide sequence ID" value="NZ_CP035704.1"/>
</dbReference>
<dbReference type="EMBL" id="CP035704">
    <property type="protein sequence ID" value="QBB71832.1"/>
    <property type="molecule type" value="Genomic_DNA"/>
</dbReference>
<feature type="chain" id="PRO_5019446426" description="ABC-type transport auxiliary lipoprotein component domain-containing protein" evidence="1">
    <location>
        <begin position="23"/>
        <end position="213"/>
    </location>
</feature>
<dbReference type="Gene3D" id="3.40.50.10610">
    <property type="entry name" value="ABC-type transport auxiliary lipoprotein component"/>
    <property type="match status" value="1"/>
</dbReference>
<gene>
    <name evidence="3" type="ORF">ELE36_16530</name>
</gene>
<protein>
    <recommendedName>
        <fullName evidence="2">ABC-type transport auxiliary lipoprotein component domain-containing protein</fullName>
    </recommendedName>
</protein>
<proteinExistence type="predicted"/>
<accession>A0A411HMX7</accession>
<reference evidence="3 4" key="1">
    <citation type="submission" date="2019-01" db="EMBL/GenBank/DDBJ databases">
        <title>Pseudolysobacter antarctica gen. nov., sp. nov., isolated from Fildes Peninsula, Antarctica.</title>
        <authorList>
            <person name="Wei Z."/>
            <person name="Peng F."/>
        </authorList>
    </citation>
    <scope>NUCLEOTIDE SEQUENCE [LARGE SCALE GENOMIC DNA]</scope>
    <source>
        <strain evidence="3 4">AQ6-296</strain>
    </source>
</reference>
<feature type="domain" description="ABC-type transport auxiliary lipoprotein component" evidence="2">
    <location>
        <begin position="39"/>
        <end position="193"/>
    </location>
</feature>
<dbReference type="SUPFAM" id="SSF159594">
    <property type="entry name" value="XCC0632-like"/>
    <property type="match status" value="1"/>
</dbReference>
<dbReference type="Pfam" id="PF03886">
    <property type="entry name" value="ABC_trans_aux"/>
    <property type="match status" value="1"/>
</dbReference>
<dbReference type="PROSITE" id="PS51257">
    <property type="entry name" value="PROKAR_LIPOPROTEIN"/>
    <property type="match status" value="1"/>
</dbReference>
<dbReference type="AlphaFoldDB" id="A0A411HMX7"/>